<proteinExistence type="predicted"/>
<protein>
    <submittedName>
        <fullName evidence="1">Uncharacterized protein</fullName>
    </submittedName>
</protein>
<reference evidence="1" key="1">
    <citation type="journal article" date="2014" name="Front. Microbiol.">
        <title>High frequency of phylogenetically diverse reductive dehalogenase-homologous genes in deep subseafloor sedimentary metagenomes.</title>
        <authorList>
            <person name="Kawai M."/>
            <person name="Futagami T."/>
            <person name="Toyoda A."/>
            <person name="Takaki Y."/>
            <person name="Nishi S."/>
            <person name="Hori S."/>
            <person name="Arai W."/>
            <person name="Tsubouchi T."/>
            <person name="Morono Y."/>
            <person name="Uchiyama I."/>
            <person name="Ito T."/>
            <person name="Fujiyama A."/>
            <person name="Inagaki F."/>
            <person name="Takami H."/>
        </authorList>
    </citation>
    <scope>NUCLEOTIDE SEQUENCE</scope>
    <source>
        <strain evidence="1">Expedition CK06-06</strain>
    </source>
</reference>
<dbReference type="AlphaFoldDB" id="X1QHA7"/>
<sequence>MPAVAEIYIYCPYCDDLLDCQDFQKHIRRKHRDKPQRFIVRQHPTHPVDAENVGKVAG</sequence>
<gene>
    <name evidence="1" type="ORF">S12H4_00178</name>
</gene>
<comment type="caution">
    <text evidence="1">The sequence shown here is derived from an EMBL/GenBank/DDBJ whole genome shotgun (WGS) entry which is preliminary data.</text>
</comment>
<evidence type="ECO:0000313" key="1">
    <source>
        <dbReference type="EMBL" id="GAI67872.1"/>
    </source>
</evidence>
<dbReference type="EMBL" id="BARW01000013">
    <property type="protein sequence ID" value="GAI67872.1"/>
    <property type="molecule type" value="Genomic_DNA"/>
</dbReference>
<organism evidence="1">
    <name type="scientific">marine sediment metagenome</name>
    <dbReference type="NCBI Taxonomy" id="412755"/>
    <lineage>
        <taxon>unclassified sequences</taxon>
        <taxon>metagenomes</taxon>
        <taxon>ecological metagenomes</taxon>
    </lineage>
</organism>
<accession>X1QHA7</accession>
<name>X1QHA7_9ZZZZ</name>